<dbReference type="AlphaFoldDB" id="A0A183BDG1"/>
<gene>
    <name evidence="2" type="ORF">ECPE_LOCUS17246</name>
</gene>
<feature type="compositionally biased region" description="Polar residues" evidence="1">
    <location>
        <begin position="178"/>
        <end position="204"/>
    </location>
</feature>
<accession>A0A183BDG1</accession>
<reference evidence="4" key="1">
    <citation type="submission" date="2016-06" db="UniProtKB">
        <authorList>
            <consortium name="WormBaseParasite"/>
        </authorList>
    </citation>
    <scope>IDENTIFICATION</scope>
</reference>
<organism evidence="4">
    <name type="scientific">Echinostoma caproni</name>
    <dbReference type="NCBI Taxonomy" id="27848"/>
    <lineage>
        <taxon>Eukaryota</taxon>
        <taxon>Metazoa</taxon>
        <taxon>Spiralia</taxon>
        <taxon>Lophotrochozoa</taxon>
        <taxon>Platyhelminthes</taxon>
        <taxon>Trematoda</taxon>
        <taxon>Digenea</taxon>
        <taxon>Plagiorchiida</taxon>
        <taxon>Echinostomata</taxon>
        <taxon>Echinostomatoidea</taxon>
        <taxon>Echinostomatidae</taxon>
        <taxon>Echinostoma</taxon>
    </lineage>
</organism>
<evidence type="ECO:0000313" key="4">
    <source>
        <dbReference type="WBParaSite" id="ECPE_0001729101-mRNA-1"/>
    </source>
</evidence>
<feature type="compositionally biased region" description="Basic and acidic residues" evidence="1">
    <location>
        <begin position="401"/>
        <end position="411"/>
    </location>
</feature>
<dbReference type="Proteomes" id="UP000272942">
    <property type="component" value="Unassembled WGS sequence"/>
</dbReference>
<evidence type="ECO:0000256" key="1">
    <source>
        <dbReference type="SAM" id="MobiDB-lite"/>
    </source>
</evidence>
<evidence type="ECO:0000313" key="3">
    <source>
        <dbReference type="Proteomes" id="UP000272942"/>
    </source>
</evidence>
<sequence>MGVRSHRQTQRFEEIWRYRVDPLTDMVIPAMGSICIYNQEEGIPLDSKERKISEVSQTTKRRRRLAAFGKNKPWKTIDLPDDRHSSTFQFTRPIVERKLDGVADHVQSFNWLGIDFVETAQLSNINTDVHEGSVAEKQQTINKTSDCKDIFKNGAQSNIGGTEVASKFFCQPVRSRPESISDSPAHQSVESNTSPNGGWQQCKHTQPLIRCSPSPGGSNIPPHRRQTTSLKLTRSPWKDEDLFRVDSGAKPTEISKSPRHSLTRHFAQPPPIRRRRTLRNLETAKYRVLAAELAHRMVIERGGTNANGHANLFGEKPLEFQPDSLLGLKFSELAHNTVHSLSAVQTMGRAKSTTRYSNVRKSEFRVAQAMTETAAITIAPVETQVAIALQPALSVSPQDEETGHSEAESRSPKRTRPRASLFIIPGKTSCFLNPKHDKKHTSHSTQHSPEMQLRHPVHYLKRDSYQSIARRDSELPSLSDKSDAAGPASNDMQTMEEKPTENSNTKPQSTNISPAKLNC</sequence>
<feature type="region of interest" description="Disordered" evidence="1">
    <location>
        <begin position="175"/>
        <end position="231"/>
    </location>
</feature>
<feature type="region of interest" description="Disordered" evidence="1">
    <location>
        <begin position="394"/>
        <end position="519"/>
    </location>
</feature>
<evidence type="ECO:0000313" key="2">
    <source>
        <dbReference type="EMBL" id="VDP94535.1"/>
    </source>
</evidence>
<feature type="compositionally biased region" description="Polar residues" evidence="1">
    <location>
        <begin position="501"/>
        <end position="513"/>
    </location>
</feature>
<dbReference type="WBParaSite" id="ECPE_0001729101-mRNA-1">
    <property type="protein sequence ID" value="ECPE_0001729101-mRNA-1"/>
    <property type="gene ID" value="ECPE_0001729101"/>
</dbReference>
<feature type="compositionally biased region" description="Basic and acidic residues" evidence="1">
    <location>
        <begin position="460"/>
        <end position="474"/>
    </location>
</feature>
<name>A0A183BDG1_9TREM</name>
<dbReference type="EMBL" id="UZAN01068235">
    <property type="protein sequence ID" value="VDP94535.1"/>
    <property type="molecule type" value="Genomic_DNA"/>
</dbReference>
<protein>
    <submittedName>
        <fullName evidence="4">Non-specific serine/threonine protein kinase</fullName>
    </submittedName>
</protein>
<keyword evidence="3" id="KW-1185">Reference proteome</keyword>
<reference evidence="2 3" key="2">
    <citation type="submission" date="2018-11" db="EMBL/GenBank/DDBJ databases">
        <authorList>
            <consortium name="Pathogen Informatics"/>
        </authorList>
    </citation>
    <scope>NUCLEOTIDE SEQUENCE [LARGE SCALE GENOMIC DNA]</scope>
    <source>
        <strain evidence="2 3">Egypt</strain>
    </source>
</reference>
<proteinExistence type="predicted"/>